<dbReference type="Proteomes" id="UP000037035">
    <property type="component" value="Unassembled WGS sequence"/>
</dbReference>
<feature type="compositionally biased region" description="Low complexity" evidence="2">
    <location>
        <begin position="144"/>
        <end position="157"/>
    </location>
</feature>
<evidence type="ECO:0000256" key="1">
    <source>
        <dbReference type="ARBA" id="ARBA00022468"/>
    </source>
</evidence>
<dbReference type="STRING" id="27349.A0A0L6UX33"/>
<feature type="compositionally biased region" description="Polar residues" evidence="2">
    <location>
        <begin position="127"/>
        <end position="143"/>
    </location>
</feature>
<feature type="compositionally biased region" description="Low complexity" evidence="2">
    <location>
        <begin position="858"/>
        <end position="869"/>
    </location>
</feature>
<feature type="compositionally biased region" description="Low complexity" evidence="2">
    <location>
        <begin position="203"/>
        <end position="215"/>
    </location>
</feature>
<feature type="compositionally biased region" description="Low complexity" evidence="2">
    <location>
        <begin position="240"/>
        <end position="249"/>
    </location>
</feature>
<feature type="region of interest" description="Disordered" evidence="2">
    <location>
        <begin position="121"/>
        <end position="188"/>
    </location>
</feature>
<proteinExistence type="predicted"/>
<feature type="compositionally biased region" description="Low complexity" evidence="2">
    <location>
        <begin position="392"/>
        <end position="405"/>
    </location>
</feature>
<feature type="region of interest" description="Disordered" evidence="2">
    <location>
        <begin position="68"/>
        <end position="87"/>
    </location>
</feature>
<keyword evidence="1" id="KW-0343">GTPase activation</keyword>
<feature type="domain" description="Rho-GAP" evidence="3">
    <location>
        <begin position="583"/>
        <end position="785"/>
    </location>
</feature>
<name>A0A0L6UX33_9BASI</name>
<gene>
    <name evidence="4" type="ORF">VP01_333g12</name>
</gene>
<dbReference type="PROSITE" id="PS50238">
    <property type="entry name" value="RHOGAP"/>
    <property type="match status" value="1"/>
</dbReference>
<dbReference type="SUPFAM" id="SSF48350">
    <property type="entry name" value="GTPase activation domain, GAP"/>
    <property type="match status" value="1"/>
</dbReference>
<accession>A0A0L6UX33</accession>
<feature type="region of interest" description="Disordered" evidence="2">
    <location>
        <begin position="800"/>
        <end position="831"/>
    </location>
</feature>
<dbReference type="VEuPathDB" id="FungiDB:VP01_333g12"/>
<feature type="compositionally biased region" description="Polar residues" evidence="2">
    <location>
        <begin position="409"/>
        <end position="418"/>
    </location>
</feature>
<feature type="region of interest" description="Disordered" evidence="2">
    <location>
        <begin position="893"/>
        <end position="917"/>
    </location>
</feature>
<dbReference type="InterPro" id="IPR000198">
    <property type="entry name" value="RhoGAP_dom"/>
</dbReference>
<dbReference type="GO" id="GO:0005096">
    <property type="term" value="F:GTPase activator activity"/>
    <property type="evidence" value="ECO:0007669"/>
    <property type="project" value="UniProtKB-KW"/>
</dbReference>
<feature type="region of interest" description="Disordered" evidence="2">
    <location>
        <begin position="928"/>
        <end position="947"/>
    </location>
</feature>
<evidence type="ECO:0000313" key="5">
    <source>
        <dbReference type="Proteomes" id="UP000037035"/>
    </source>
</evidence>
<dbReference type="InterPro" id="IPR008936">
    <property type="entry name" value="Rho_GTPase_activation_prot"/>
</dbReference>
<evidence type="ECO:0000313" key="4">
    <source>
        <dbReference type="EMBL" id="KNZ53116.1"/>
    </source>
</evidence>
<protein>
    <recommendedName>
        <fullName evidence="3">Rho-GAP domain-containing protein</fullName>
    </recommendedName>
</protein>
<dbReference type="InterPro" id="IPR051025">
    <property type="entry name" value="RhoGAP"/>
</dbReference>
<dbReference type="PANTHER" id="PTHR15228:SF25">
    <property type="entry name" value="F-BAR DOMAIN-CONTAINING PROTEIN"/>
    <property type="match status" value="1"/>
</dbReference>
<feature type="region of interest" description="Disordered" evidence="2">
    <location>
        <begin position="1"/>
        <end position="20"/>
    </location>
</feature>
<reference evidence="4 5" key="1">
    <citation type="submission" date="2015-08" db="EMBL/GenBank/DDBJ databases">
        <title>Next Generation Sequencing and Analysis of the Genome of Puccinia sorghi L Schw, the Causal Agent of Maize Common Rust.</title>
        <authorList>
            <person name="Rochi L."/>
            <person name="Burguener G."/>
            <person name="Darino M."/>
            <person name="Turjanski A."/>
            <person name="Kreff E."/>
            <person name="Dieguez M.J."/>
            <person name="Sacco F."/>
        </authorList>
    </citation>
    <scope>NUCLEOTIDE SEQUENCE [LARGE SCALE GENOMIC DNA]</scope>
    <source>
        <strain evidence="4 5">RO10H11247</strain>
    </source>
</reference>
<dbReference type="GO" id="GO:0060237">
    <property type="term" value="P:regulation of fungal-type cell wall organization"/>
    <property type="evidence" value="ECO:0007669"/>
    <property type="project" value="TreeGrafter"/>
</dbReference>
<evidence type="ECO:0000259" key="3">
    <source>
        <dbReference type="PROSITE" id="PS50238"/>
    </source>
</evidence>
<evidence type="ECO:0000256" key="2">
    <source>
        <dbReference type="SAM" id="MobiDB-lite"/>
    </source>
</evidence>
<dbReference type="SMART" id="SM00324">
    <property type="entry name" value="RhoGAP"/>
    <property type="match status" value="1"/>
</dbReference>
<dbReference type="Gene3D" id="1.10.555.10">
    <property type="entry name" value="Rho GTPase activation protein"/>
    <property type="match status" value="1"/>
</dbReference>
<feature type="region of interest" description="Disordered" evidence="2">
    <location>
        <begin position="371"/>
        <end position="433"/>
    </location>
</feature>
<dbReference type="CDD" id="cd00159">
    <property type="entry name" value="RhoGAP"/>
    <property type="match status" value="1"/>
</dbReference>
<organism evidence="4 5">
    <name type="scientific">Puccinia sorghi</name>
    <dbReference type="NCBI Taxonomy" id="27349"/>
    <lineage>
        <taxon>Eukaryota</taxon>
        <taxon>Fungi</taxon>
        <taxon>Dikarya</taxon>
        <taxon>Basidiomycota</taxon>
        <taxon>Pucciniomycotina</taxon>
        <taxon>Pucciniomycetes</taxon>
        <taxon>Pucciniales</taxon>
        <taxon>Pucciniaceae</taxon>
        <taxon>Puccinia</taxon>
    </lineage>
</organism>
<dbReference type="GO" id="GO:0005938">
    <property type="term" value="C:cell cortex"/>
    <property type="evidence" value="ECO:0007669"/>
    <property type="project" value="TreeGrafter"/>
</dbReference>
<dbReference type="PANTHER" id="PTHR15228">
    <property type="entry name" value="SPERMATHECAL PHYSIOLOGY VARIANT"/>
    <property type="match status" value="1"/>
</dbReference>
<keyword evidence="5" id="KW-1185">Reference proteome</keyword>
<sequence length="1127" mass="124323">MFSHLASRAKSVRPSRANSNNVSANILTQLPTHHSPFSSAEEEFLRNSPLEDSHLNSQLETLLHNHNAEEKEASSHHAGRLRANSAQTMNSIRTSSTHTTNTNSATSPGFFQYGQIQHGIQADTRPHSVSSQNSSTNLTFKSATRTSVSSSVQFSTSKVHRSDSKDSSIKSPIRGPFRTLSNASASKRRDRLLKQPPINLELQQQQHQQQQQQQQPRQHSRAQSDQISSGNHQQLEVITSSSTADSNSHSLSLKSSLLLRHTCENGSKPVDAPRSRNRLSLIPRPASIGFKPPNQCPEANLQDYNTNSITPSTSNSRANVDSRNTLLSANAKRRSSQPLLQNRWSNIDLKAGGRQQGSRTILNTTPPHFARSANFITHTPPTSLQAAPPKPRSSARQQQTTSSAPKPSRQLSTPNKPQAVQVRRDSSSTPIKKSAIEASVGFKFNPTVLDEGTPKLQHAQIPIRKESPEELIQHLERLIGHDELRLLTRVDKLLPQYMRNSPDGNNTHKEAAQDITHGNRRSTGNGILGRLGWKAKKGSSPLEPTFQSKFMHGHEHSREDRRATFGLLPGHTMRLIEPGVFGRPLEESDPFSCVTVIGDHKHLIPIVIFALVEEIYARGMETPGFMRIAGKVERVDALAESFDLAPLHPGAIDLGSEDIHVLCSLFKRYLRALPEPLMSRELFHILWSFCVRERKSAKAGHAKNAIAAAQCLLRLMPARPFSLLIYVVAFLSQIPLFPQCQFSSTGIAKIFGPALFGSRTQRNPTSDERAIQALQWVLDNWNALTDGLLSEHFTVCFSESPKPTPSSPPLTSVSAPASPEPSPSPSMENSSLKVLTTDTYLVTPDESHTSGRGLLECRPSSFSRPSNSSAQHIVDRYEAHEKNLAVKGELVGHLRRGSSGSPDEAELGPRTAPQSPLIGALSNITEGSNETQMMPNIPDSAVPSPPKPDNTVLKNDAVIPPDPIKSANEPTSNEYYGLVEREGKRISKFHQQSVLVLNEPAMPTTTTRLPDQIVDLIKSPELGTTNRTGKSFSAITSQRMMQRLDSYEVTSLIAQGQQLQELQEQLQGAMKPERTCDCLTNTVPENHVEIMLKQSIDLIQGHQDLLAQMKSQLSHLLSQLRQNPNHR</sequence>
<dbReference type="GO" id="GO:0007165">
    <property type="term" value="P:signal transduction"/>
    <property type="evidence" value="ECO:0007669"/>
    <property type="project" value="InterPro"/>
</dbReference>
<dbReference type="OrthoDB" id="79452at2759"/>
<dbReference type="AlphaFoldDB" id="A0A0L6UX33"/>
<dbReference type="EMBL" id="LAVV01008324">
    <property type="protein sequence ID" value="KNZ53116.1"/>
    <property type="molecule type" value="Genomic_DNA"/>
</dbReference>
<feature type="region of interest" description="Disordered" evidence="2">
    <location>
        <begin position="843"/>
        <end position="869"/>
    </location>
</feature>
<feature type="compositionally biased region" description="Polar residues" evidence="2">
    <location>
        <begin position="221"/>
        <end position="239"/>
    </location>
</feature>
<comment type="caution">
    <text evidence="4">The sequence shown here is derived from an EMBL/GenBank/DDBJ whole genome shotgun (WGS) entry which is preliminary data.</text>
</comment>
<dbReference type="Pfam" id="PF00620">
    <property type="entry name" value="RhoGAP"/>
    <property type="match status" value="1"/>
</dbReference>
<feature type="region of interest" description="Disordered" evidence="2">
    <location>
        <begin position="202"/>
        <end position="249"/>
    </location>
</feature>
<feature type="compositionally biased region" description="Polar residues" evidence="2">
    <location>
        <begin position="374"/>
        <end position="385"/>
    </location>
</feature>